<evidence type="ECO:0000256" key="3">
    <source>
        <dbReference type="ARBA" id="ARBA00022741"/>
    </source>
</evidence>
<dbReference type="GO" id="GO:0005524">
    <property type="term" value="F:ATP binding"/>
    <property type="evidence" value="ECO:0007669"/>
    <property type="project" value="UniProtKB-KW"/>
</dbReference>
<dbReference type="Proteomes" id="UP000831782">
    <property type="component" value="Chromosome"/>
</dbReference>
<dbReference type="PROSITE" id="PS50893">
    <property type="entry name" value="ABC_TRANSPORTER_2"/>
    <property type="match status" value="1"/>
</dbReference>
<dbReference type="PROSITE" id="PS50929">
    <property type="entry name" value="ABC_TM1F"/>
    <property type="match status" value="1"/>
</dbReference>
<dbReference type="RefSeq" id="WP_244721743.1">
    <property type="nucleotide sequence ID" value="NZ_CP095072.1"/>
</dbReference>
<sequence length="550" mass="63497">MKSKSILLYYFRKQKYLVIVYLFLLAMKSLSVISLPLILKFVIDNIIPRKDITYLNYSIIFLIIIMILYALLECLVIYVNNRLIIKTNFSLRKDLINKILNSTSLNLTKKSNGFYVQSIIGDVANCQIIINNVFIKMFVEVITFVVLLIILLNINITLSMVYLAFFPLYFIIYSVSGRVITRISKEFLNNKDMLTKTIYLIHENLEYIKRFKSQSNYVKQYINSSNSLRIWAEKRGLFDGGLKFINSIVQFSLIILLIFFGAKGIINGSMSIGTFVAFYLYSFKFFGPINSILQLLIVYKEKKISMNRLSLIFNLLDEPRGDEPEFKTGNVILNRLSLNLKETKLTEDITFTFSRHKLNFIIGENGLGKSTLIKSFNRIIPVDDGKIFIDDQDVNSISVNRLREKVSINFQQSQFISDSVRDHLDYDIKSESESYNSIMKFLRDYIQLSIGEVSDISKLSGGKRQLVSLYLSLCLKPEVLILDESFSNLDIETSNYIFNSLRKLSSEITIIIITHDLSFILESDNVLDLSKFRIGGMVYGAENNKKFQTY</sequence>
<organism evidence="10 11">
    <name type="scientific">Gracilibacillus caseinilyticus</name>
    <dbReference type="NCBI Taxonomy" id="2932256"/>
    <lineage>
        <taxon>Bacteria</taxon>
        <taxon>Bacillati</taxon>
        <taxon>Bacillota</taxon>
        <taxon>Bacilli</taxon>
        <taxon>Bacillales</taxon>
        <taxon>Bacillaceae</taxon>
        <taxon>Gracilibacillus</taxon>
    </lineage>
</organism>
<comment type="subcellular location">
    <subcellularLocation>
        <location evidence="1">Cell membrane</location>
        <topology evidence="1">Multi-pass membrane protein</topology>
    </subcellularLocation>
</comment>
<evidence type="ECO:0000313" key="11">
    <source>
        <dbReference type="Proteomes" id="UP000831782"/>
    </source>
</evidence>
<protein>
    <submittedName>
        <fullName evidence="10">ABC transporter ATP-binding protein/permease</fullName>
    </submittedName>
</protein>
<feature type="transmembrane region" description="Helical" evidence="7">
    <location>
        <begin position="244"/>
        <end position="266"/>
    </location>
</feature>
<keyword evidence="4 10" id="KW-0067">ATP-binding</keyword>
<evidence type="ECO:0000256" key="5">
    <source>
        <dbReference type="ARBA" id="ARBA00022989"/>
    </source>
</evidence>
<dbReference type="SMART" id="SM00382">
    <property type="entry name" value="AAA"/>
    <property type="match status" value="1"/>
</dbReference>
<dbReference type="InterPro" id="IPR003593">
    <property type="entry name" value="AAA+_ATPase"/>
</dbReference>
<keyword evidence="11" id="KW-1185">Reference proteome</keyword>
<keyword evidence="3" id="KW-0547">Nucleotide-binding</keyword>
<evidence type="ECO:0000256" key="2">
    <source>
        <dbReference type="ARBA" id="ARBA00022692"/>
    </source>
</evidence>
<gene>
    <name evidence="10" type="ORF">MUN88_05290</name>
</gene>
<keyword evidence="5 7" id="KW-1133">Transmembrane helix</keyword>
<accession>A0ABY4EZ04</accession>
<dbReference type="InterPro" id="IPR027417">
    <property type="entry name" value="P-loop_NTPase"/>
</dbReference>
<feature type="transmembrane region" description="Helical" evidence="7">
    <location>
        <begin position="16"/>
        <end position="39"/>
    </location>
</feature>
<evidence type="ECO:0000256" key="1">
    <source>
        <dbReference type="ARBA" id="ARBA00004651"/>
    </source>
</evidence>
<evidence type="ECO:0000256" key="4">
    <source>
        <dbReference type="ARBA" id="ARBA00022840"/>
    </source>
</evidence>
<dbReference type="SUPFAM" id="SSF52540">
    <property type="entry name" value="P-loop containing nucleoside triphosphate hydrolases"/>
    <property type="match status" value="1"/>
</dbReference>
<dbReference type="Gene3D" id="3.40.50.300">
    <property type="entry name" value="P-loop containing nucleotide triphosphate hydrolases"/>
    <property type="match status" value="1"/>
</dbReference>
<dbReference type="InterPro" id="IPR036640">
    <property type="entry name" value="ABC1_TM_sf"/>
</dbReference>
<dbReference type="Gene3D" id="1.20.1560.10">
    <property type="entry name" value="ABC transporter type 1, transmembrane domain"/>
    <property type="match status" value="1"/>
</dbReference>
<evidence type="ECO:0000256" key="7">
    <source>
        <dbReference type="SAM" id="Phobius"/>
    </source>
</evidence>
<dbReference type="SUPFAM" id="SSF90123">
    <property type="entry name" value="ABC transporter transmembrane region"/>
    <property type="match status" value="1"/>
</dbReference>
<keyword evidence="2 7" id="KW-0812">Transmembrane</keyword>
<proteinExistence type="predicted"/>
<dbReference type="InterPro" id="IPR003439">
    <property type="entry name" value="ABC_transporter-like_ATP-bd"/>
</dbReference>
<dbReference type="PANTHER" id="PTHR43394">
    <property type="entry name" value="ATP-DEPENDENT PERMEASE MDL1, MITOCHONDRIAL"/>
    <property type="match status" value="1"/>
</dbReference>
<evidence type="ECO:0000256" key="6">
    <source>
        <dbReference type="ARBA" id="ARBA00023136"/>
    </source>
</evidence>
<feature type="transmembrane region" description="Helical" evidence="7">
    <location>
        <begin position="278"/>
        <end position="299"/>
    </location>
</feature>
<feature type="domain" description="ABC transporter" evidence="8">
    <location>
        <begin position="326"/>
        <end position="550"/>
    </location>
</feature>
<feature type="domain" description="ABC transmembrane type-1" evidence="9">
    <location>
        <begin position="19"/>
        <end position="301"/>
    </location>
</feature>
<dbReference type="Pfam" id="PF00664">
    <property type="entry name" value="ABC_membrane"/>
    <property type="match status" value="1"/>
</dbReference>
<dbReference type="EMBL" id="CP095072">
    <property type="protein sequence ID" value="UOQ49504.1"/>
    <property type="molecule type" value="Genomic_DNA"/>
</dbReference>
<dbReference type="PANTHER" id="PTHR43394:SF1">
    <property type="entry name" value="ATP-BINDING CASSETTE SUB-FAMILY B MEMBER 10, MITOCHONDRIAL"/>
    <property type="match status" value="1"/>
</dbReference>
<reference evidence="10 11" key="1">
    <citation type="submission" date="2022-04" db="EMBL/GenBank/DDBJ databases">
        <title>Gracilibacillus sp. isolated from saltern.</title>
        <authorList>
            <person name="Won M."/>
            <person name="Lee C.-M."/>
            <person name="Woen H.-Y."/>
            <person name="Kwon S.-W."/>
        </authorList>
    </citation>
    <scope>NUCLEOTIDE SEQUENCE [LARGE SCALE GENOMIC DNA]</scope>
    <source>
        <strain evidence="10 11">SSWR10-1</strain>
    </source>
</reference>
<keyword evidence="6 7" id="KW-0472">Membrane</keyword>
<evidence type="ECO:0000259" key="8">
    <source>
        <dbReference type="PROSITE" id="PS50893"/>
    </source>
</evidence>
<dbReference type="InterPro" id="IPR039421">
    <property type="entry name" value="Type_1_exporter"/>
</dbReference>
<dbReference type="CDD" id="cd07346">
    <property type="entry name" value="ABC_6TM_exporters"/>
    <property type="match status" value="1"/>
</dbReference>
<dbReference type="Pfam" id="PF00005">
    <property type="entry name" value="ABC_tran"/>
    <property type="match status" value="1"/>
</dbReference>
<evidence type="ECO:0000313" key="10">
    <source>
        <dbReference type="EMBL" id="UOQ49504.1"/>
    </source>
</evidence>
<evidence type="ECO:0000259" key="9">
    <source>
        <dbReference type="PROSITE" id="PS50929"/>
    </source>
</evidence>
<name>A0ABY4EZ04_9BACI</name>
<feature type="transmembrane region" description="Helical" evidence="7">
    <location>
        <begin position="133"/>
        <end position="154"/>
    </location>
</feature>
<feature type="transmembrane region" description="Helical" evidence="7">
    <location>
        <begin position="160"/>
        <end position="181"/>
    </location>
</feature>
<feature type="transmembrane region" description="Helical" evidence="7">
    <location>
        <begin position="59"/>
        <end position="79"/>
    </location>
</feature>
<dbReference type="InterPro" id="IPR011527">
    <property type="entry name" value="ABC1_TM_dom"/>
</dbReference>